<accession>A0A543ABE4</accession>
<comment type="caution">
    <text evidence="2">The sequence shown here is derived from an EMBL/GenBank/DDBJ whole genome shotgun (WGS) entry which is preliminary data.</text>
</comment>
<dbReference type="InterPro" id="IPR036291">
    <property type="entry name" value="NAD(P)-bd_dom_sf"/>
</dbReference>
<sequence length="253" mass="26751">MAQDSRQEDLRRQIRLSGPERDNCQEAVGACAYGGNMRIAIVGGHGKVALELHPLLVRAGHTPVALVRSENYRAELESLGAEVGLLDIESQDATEFAAAFEGCDAVVFAAGGGPDGNIERKRTVDLEGSTKSVEGAEKAGIRRFVQVSAISVDEPVPDDAPEVWKAYVAAKRDADVAVRASNLDWTILRPGTLTDDPATGQVRLAPKLERGKITRADVAAVIVGLLDDDATIGKQWELVSGDASVTDAIAAAL</sequence>
<gene>
    <name evidence="2" type="ORF">FB381_3800</name>
</gene>
<evidence type="ECO:0000313" key="2">
    <source>
        <dbReference type="EMBL" id="TQL69879.1"/>
    </source>
</evidence>
<feature type="domain" description="NAD(P)-binding" evidence="1">
    <location>
        <begin position="43"/>
        <end position="228"/>
    </location>
</feature>
<keyword evidence="3" id="KW-1185">Reference proteome</keyword>
<dbReference type="SUPFAM" id="SSF51735">
    <property type="entry name" value="NAD(P)-binding Rossmann-fold domains"/>
    <property type="match status" value="1"/>
</dbReference>
<dbReference type="EMBL" id="VFOV01000001">
    <property type="protein sequence ID" value="TQL69879.1"/>
    <property type="molecule type" value="Genomic_DNA"/>
</dbReference>
<dbReference type="Pfam" id="PF13460">
    <property type="entry name" value="NAD_binding_10"/>
    <property type="match status" value="1"/>
</dbReference>
<dbReference type="InterPro" id="IPR016040">
    <property type="entry name" value="NAD(P)-bd_dom"/>
</dbReference>
<dbReference type="Gene3D" id="3.40.50.720">
    <property type="entry name" value="NAD(P)-binding Rossmann-like Domain"/>
    <property type="match status" value="1"/>
</dbReference>
<reference evidence="2 3" key="1">
    <citation type="submission" date="2019-06" db="EMBL/GenBank/DDBJ databases">
        <title>Sequencing the genomes of 1000 actinobacteria strains.</title>
        <authorList>
            <person name="Klenk H.-P."/>
        </authorList>
    </citation>
    <scope>NUCLEOTIDE SEQUENCE [LARGE SCALE GENOMIC DNA]</scope>
    <source>
        <strain evidence="2 3">DSM 25218</strain>
    </source>
</reference>
<proteinExistence type="predicted"/>
<dbReference type="CDD" id="cd05243">
    <property type="entry name" value="SDR_a5"/>
    <property type="match status" value="1"/>
</dbReference>
<dbReference type="PANTHER" id="PTHR15020">
    <property type="entry name" value="FLAVIN REDUCTASE-RELATED"/>
    <property type="match status" value="1"/>
</dbReference>
<evidence type="ECO:0000259" key="1">
    <source>
        <dbReference type="Pfam" id="PF13460"/>
    </source>
</evidence>
<dbReference type="AlphaFoldDB" id="A0A543ABE4"/>
<protein>
    <submittedName>
        <fullName evidence="2">Putative NAD(P)-binding protein</fullName>
    </submittedName>
</protein>
<organism evidence="2 3">
    <name type="scientific">Nocardioides albertanoniae</name>
    <dbReference type="NCBI Taxonomy" id="1175486"/>
    <lineage>
        <taxon>Bacteria</taxon>
        <taxon>Bacillati</taxon>
        <taxon>Actinomycetota</taxon>
        <taxon>Actinomycetes</taxon>
        <taxon>Propionibacteriales</taxon>
        <taxon>Nocardioidaceae</taxon>
        <taxon>Nocardioides</taxon>
    </lineage>
</organism>
<name>A0A543ABE4_9ACTN</name>
<dbReference type="Proteomes" id="UP000320209">
    <property type="component" value="Unassembled WGS sequence"/>
</dbReference>
<dbReference type="PANTHER" id="PTHR15020:SF50">
    <property type="entry name" value="UPF0659 PROTEIN YMR090W"/>
    <property type="match status" value="1"/>
</dbReference>
<evidence type="ECO:0000313" key="3">
    <source>
        <dbReference type="Proteomes" id="UP000320209"/>
    </source>
</evidence>